<reference evidence="4" key="1">
    <citation type="journal article" date="2019" name="Int. J. Syst. Evol. Microbiol.">
        <title>The Global Catalogue of Microorganisms (GCM) 10K type strain sequencing project: providing services to taxonomists for standard genome sequencing and annotation.</title>
        <authorList>
            <consortium name="The Broad Institute Genomics Platform"/>
            <consortium name="The Broad Institute Genome Sequencing Center for Infectious Disease"/>
            <person name="Wu L."/>
            <person name="Ma J."/>
        </authorList>
    </citation>
    <scope>NUCLEOTIDE SEQUENCE [LARGE SCALE GENOMIC DNA]</scope>
    <source>
        <strain evidence="4">CGMCC 1.12482</strain>
    </source>
</reference>
<dbReference type="EMBL" id="BMFF01000003">
    <property type="protein sequence ID" value="GGC98168.1"/>
    <property type="molecule type" value="Genomic_DNA"/>
</dbReference>
<dbReference type="CDD" id="cd01454">
    <property type="entry name" value="vWA_norD_type"/>
    <property type="match status" value="1"/>
</dbReference>
<accession>A0ABQ1PJB2</accession>
<feature type="domain" description="VWFA" evidence="2">
    <location>
        <begin position="418"/>
        <end position="603"/>
    </location>
</feature>
<evidence type="ECO:0000256" key="1">
    <source>
        <dbReference type="SAM" id="MobiDB-lite"/>
    </source>
</evidence>
<dbReference type="Pfam" id="PF00092">
    <property type="entry name" value="VWA"/>
    <property type="match status" value="1"/>
</dbReference>
<feature type="region of interest" description="Disordered" evidence="1">
    <location>
        <begin position="208"/>
        <end position="233"/>
    </location>
</feature>
<gene>
    <name evidence="3" type="ORF">GCM10007418_16890</name>
</gene>
<dbReference type="SUPFAM" id="SSF53300">
    <property type="entry name" value="vWA-like"/>
    <property type="match status" value="1"/>
</dbReference>
<dbReference type="SMART" id="SM00327">
    <property type="entry name" value="VWA"/>
    <property type="match status" value="1"/>
</dbReference>
<organism evidence="3 4">
    <name type="scientific">Halopseudomonas salina</name>
    <dbReference type="NCBI Taxonomy" id="1323744"/>
    <lineage>
        <taxon>Bacteria</taxon>
        <taxon>Pseudomonadati</taxon>
        <taxon>Pseudomonadota</taxon>
        <taxon>Gammaproteobacteria</taxon>
        <taxon>Pseudomonadales</taxon>
        <taxon>Pseudomonadaceae</taxon>
        <taxon>Halopseudomonas</taxon>
    </lineage>
</organism>
<dbReference type="InterPro" id="IPR051928">
    <property type="entry name" value="NorD/CobT"/>
</dbReference>
<evidence type="ECO:0000313" key="3">
    <source>
        <dbReference type="EMBL" id="GGC98168.1"/>
    </source>
</evidence>
<evidence type="ECO:0000313" key="4">
    <source>
        <dbReference type="Proteomes" id="UP000638188"/>
    </source>
</evidence>
<dbReference type="PANTHER" id="PTHR41248">
    <property type="entry name" value="NORD PROTEIN"/>
    <property type="match status" value="1"/>
</dbReference>
<dbReference type="PANTHER" id="PTHR41248:SF1">
    <property type="entry name" value="NORD PROTEIN"/>
    <property type="match status" value="1"/>
</dbReference>
<dbReference type="Proteomes" id="UP000638188">
    <property type="component" value="Unassembled WGS sequence"/>
</dbReference>
<dbReference type="InterPro" id="IPR002035">
    <property type="entry name" value="VWF_A"/>
</dbReference>
<name>A0ABQ1PJB2_9GAMM</name>
<proteinExistence type="predicted"/>
<dbReference type="RefSeq" id="WP_150278646.1">
    <property type="nucleotide sequence ID" value="NZ_BMFF01000003.1"/>
</dbReference>
<comment type="caution">
    <text evidence="3">The sequence shown here is derived from an EMBL/GenBank/DDBJ whole genome shotgun (WGS) entry which is preliminary data.</text>
</comment>
<protein>
    <recommendedName>
        <fullName evidence="2">VWFA domain-containing protein</fullName>
    </recommendedName>
</protein>
<evidence type="ECO:0000259" key="2">
    <source>
        <dbReference type="PROSITE" id="PS50234"/>
    </source>
</evidence>
<sequence length="612" mass="69116">MEEYVGMRWHNLINRLARTSYPEALVRLEDEGPRLAMVFRALGGDPGLVIKAATERALKPPRHWLEKIAGTGRQYAMAWRDEDSVRLPPVIQAYPERDLNRDLYLWLTALASQASQPGENDWLAWNQRQVLETLERFPGLTGLYQRLAWRLVTVRAPLDTLTGAQRRREHCLRNAILEPGSQQSLPYADGDSLPVPLWLYPSLHTNPAAVSREDSDSDTSNGGLKPKEGKGRKRAEFIDDVDGKDGLIVFRLESLFSWSEFVPVDRTVDDSEDDDADRVAEDLDHLSLSRHGDAGASRLKLDLDLPSAAEDDIPLGEGTLLPEWDWRKQQLIPRHCRVIPMLPKDAAPCPLPDRLQAMGRQLRRRFEVLRPQKAWNKRQPSGSALDLDACIDFATARQRGAASAQPALWRQQAVQHRDLACLILADLSLSTEAYADNEHQVIDVVRDSMHLLGEALDAGNDAFAMYGFSSKRRDQVRFSVIKNFAESWGEPVHGRIQALRPGYYTRMGAAIRQATEILKEQPAEQRLLLLLTDGKPNDLDLYEGRYGMEDTRQALLEARKAGLEPFCVTIDQQAADYLPYLFGPQRFHLLHNAAELPSLLPRLYLTLTGRTP</sequence>
<dbReference type="PROSITE" id="PS50234">
    <property type="entry name" value="VWFA"/>
    <property type="match status" value="1"/>
</dbReference>
<dbReference type="Gene3D" id="3.40.50.410">
    <property type="entry name" value="von Willebrand factor, type A domain"/>
    <property type="match status" value="1"/>
</dbReference>
<dbReference type="InterPro" id="IPR036465">
    <property type="entry name" value="vWFA_dom_sf"/>
</dbReference>
<keyword evidence="4" id="KW-1185">Reference proteome</keyword>